<evidence type="ECO:0000313" key="2">
    <source>
        <dbReference type="EMBL" id="KAA9084126.1"/>
    </source>
</evidence>
<dbReference type="Gene3D" id="3.40.190.10">
    <property type="entry name" value="Periplasmic binding protein-like II"/>
    <property type="match status" value="1"/>
</dbReference>
<gene>
    <name evidence="2" type="ORF">F6B42_14175</name>
</gene>
<organism evidence="2 3">
    <name type="scientific">Microbacterium radiodurans</name>
    <dbReference type="NCBI Taxonomy" id="661398"/>
    <lineage>
        <taxon>Bacteria</taxon>
        <taxon>Bacillati</taxon>
        <taxon>Actinomycetota</taxon>
        <taxon>Actinomycetes</taxon>
        <taxon>Micrococcales</taxon>
        <taxon>Microbacteriaceae</taxon>
        <taxon>Microbacterium</taxon>
    </lineage>
</organism>
<feature type="signal peptide" evidence="1">
    <location>
        <begin position="1"/>
        <end position="30"/>
    </location>
</feature>
<name>A0A5J5ISB9_9MICO</name>
<keyword evidence="3" id="KW-1185">Reference proteome</keyword>
<feature type="chain" id="PRO_5039611215" evidence="1">
    <location>
        <begin position="31"/>
        <end position="434"/>
    </location>
</feature>
<dbReference type="CDD" id="cd13585">
    <property type="entry name" value="PBP2_TMBP_like"/>
    <property type="match status" value="1"/>
</dbReference>
<comment type="caution">
    <text evidence="2">The sequence shown here is derived from an EMBL/GenBank/DDBJ whole genome shotgun (WGS) entry which is preliminary data.</text>
</comment>
<dbReference type="PANTHER" id="PTHR43649">
    <property type="entry name" value="ARABINOSE-BINDING PROTEIN-RELATED"/>
    <property type="match status" value="1"/>
</dbReference>
<keyword evidence="1" id="KW-0732">Signal</keyword>
<dbReference type="PROSITE" id="PS51257">
    <property type="entry name" value="PROKAR_LIPOPROTEIN"/>
    <property type="match status" value="1"/>
</dbReference>
<evidence type="ECO:0000256" key="1">
    <source>
        <dbReference type="SAM" id="SignalP"/>
    </source>
</evidence>
<dbReference type="OrthoDB" id="2509690at2"/>
<dbReference type="AlphaFoldDB" id="A0A5J5ISB9"/>
<dbReference type="InterPro" id="IPR006059">
    <property type="entry name" value="SBP"/>
</dbReference>
<dbReference type="Proteomes" id="UP000327039">
    <property type="component" value="Unassembled WGS sequence"/>
</dbReference>
<dbReference type="PANTHER" id="PTHR43649:SF12">
    <property type="entry name" value="DIACETYLCHITOBIOSE BINDING PROTEIN DASA"/>
    <property type="match status" value="1"/>
</dbReference>
<accession>A0A5J5ISB9</accession>
<protein>
    <submittedName>
        <fullName evidence="2">Sugar ABC transporter substrate-binding protein</fullName>
    </submittedName>
</protein>
<reference evidence="3" key="1">
    <citation type="submission" date="2019-09" db="EMBL/GenBank/DDBJ databases">
        <title>Mumia zhuanghuii sp. nov. isolated from the intestinal contents of plateau pika (Ochotona curzoniae) in the Qinghai-Tibet plateau of China.</title>
        <authorList>
            <person name="Tian Z."/>
        </authorList>
    </citation>
    <scope>NUCLEOTIDE SEQUENCE [LARGE SCALE GENOMIC DNA]</scope>
    <source>
        <strain evidence="3">DSM 25564</strain>
    </source>
</reference>
<sequence>MTLFRRRSAFRAATAVLIAGALVGGLAACAGGNNGGTNAAPADIPAEGTDDGTTLTLWTRAPLERQAKLLVEAYNASHENQVELTVVPNDDYVAKVGAAAGSGGLPDLFAADIVYVPNWVEQGLFQDITDQIDGLDYKDEINPGHLSAGTVDGQEHVLPFVLDLSMLMWNKELFAEAGLDPEKAPATLSEFADAAKAVQGLNKPGVSGTSTGLNCGGCLVFTWFPSVWASGEEVLSDDGTESLLAGDAAKEVYSTWQDLESAGAVAPGSADETGATWVAGFQEGNVGVMPFPATLLSGLDFEAGVAGIPGVDGGASTFVGGDGIGISKDSDQSAQAWNFLSWMMSEDAQVEVLAKDGNAVSRGDLAENTYASEDPRQVTINQVAAEGKTPVALNFQQAFNAPGSPWLNLVRNAVLDGTSTVDADNDEITAILGQ</sequence>
<dbReference type="InterPro" id="IPR050490">
    <property type="entry name" value="Bact_solute-bd_prot1"/>
</dbReference>
<proteinExistence type="predicted"/>
<dbReference type="Pfam" id="PF13416">
    <property type="entry name" value="SBP_bac_8"/>
    <property type="match status" value="1"/>
</dbReference>
<evidence type="ECO:0000313" key="3">
    <source>
        <dbReference type="Proteomes" id="UP000327039"/>
    </source>
</evidence>
<dbReference type="EMBL" id="VYRZ01000004">
    <property type="protein sequence ID" value="KAA9084126.1"/>
    <property type="molecule type" value="Genomic_DNA"/>
</dbReference>
<dbReference type="SUPFAM" id="SSF53850">
    <property type="entry name" value="Periplasmic binding protein-like II"/>
    <property type="match status" value="1"/>
</dbReference>
<dbReference type="RefSeq" id="WP_150420371.1">
    <property type="nucleotide sequence ID" value="NZ_VYRZ01000004.1"/>
</dbReference>